<feature type="transmembrane region" description="Helical" evidence="9">
    <location>
        <begin position="117"/>
        <end position="140"/>
    </location>
</feature>
<evidence type="ECO:0000313" key="12">
    <source>
        <dbReference type="Proteomes" id="UP001525968"/>
    </source>
</evidence>
<sequence>MSVIKSPAMEDLKKSFESWSIVSYMALSDMKARYKRSVLGPLWITLGTAIGSVGLGLLWSELLKVDAKTFVPTLTAGLIIWQLVSGVITESCSLYGRQASIIRNMNLPLGIHPMQLLCRHLINFAHNIPVFILLALALGVPVNANTLLFIPGLLLVALNLCWICMVVSILGARFRDFEHIVSTVIPLLMFVSPVFYRPAYLPFSQNIIWANPLSYFIEIIRDPLMGVAPPMFVIQVNLLMLVVGWIGAVWLFNKKHNRIAFWI</sequence>
<keyword evidence="7" id="KW-0625">Polysaccharide transport</keyword>
<keyword evidence="12" id="KW-1185">Reference proteome</keyword>
<evidence type="ECO:0000256" key="8">
    <source>
        <dbReference type="ARBA" id="ARBA00023136"/>
    </source>
</evidence>
<comment type="caution">
    <text evidence="11">The sequence shown here is derived from an EMBL/GenBank/DDBJ whole genome shotgun (WGS) entry which is preliminary data.</text>
</comment>
<evidence type="ECO:0000256" key="9">
    <source>
        <dbReference type="SAM" id="Phobius"/>
    </source>
</evidence>
<evidence type="ECO:0000256" key="1">
    <source>
        <dbReference type="ARBA" id="ARBA00004651"/>
    </source>
</evidence>
<keyword evidence="6 9" id="KW-1133">Transmembrane helix</keyword>
<keyword evidence="8 9" id="KW-0472">Membrane</keyword>
<feature type="transmembrane region" description="Helical" evidence="9">
    <location>
        <begin position="79"/>
        <end position="96"/>
    </location>
</feature>
<proteinExistence type="inferred from homology"/>
<accession>A0ABT2PIQ7</accession>
<comment type="similarity">
    <text evidence="2">Belongs to the ABC-2 integral membrane protein family.</text>
</comment>
<dbReference type="EMBL" id="JAODYH010000003">
    <property type="protein sequence ID" value="MCT9810372.1"/>
    <property type="molecule type" value="Genomic_DNA"/>
</dbReference>
<feature type="transmembrane region" description="Helical" evidence="9">
    <location>
        <begin position="177"/>
        <end position="196"/>
    </location>
</feature>
<keyword evidence="4" id="KW-1003">Cell membrane</keyword>
<evidence type="ECO:0000256" key="4">
    <source>
        <dbReference type="ARBA" id="ARBA00022475"/>
    </source>
</evidence>
<reference evidence="11 12" key="1">
    <citation type="submission" date="2022-09" db="EMBL/GenBank/DDBJ databases">
        <title>Draft genome of isolate Be4.</title>
        <authorList>
            <person name="Sanchez-Castro I."/>
            <person name="Martinez-Rodriguez P."/>
            <person name="Descostes M."/>
            <person name="Merroun M."/>
        </authorList>
    </citation>
    <scope>NUCLEOTIDE SEQUENCE [LARGE SCALE GENOMIC DNA]</scope>
    <source>
        <strain evidence="11 12">Be4</strain>
    </source>
</reference>
<evidence type="ECO:0000256" key="5">
    <source>
        <dbReference type="ARBA" id="ARBA00022692"/>
    </source>
</evidence>
<evidence type="ECO:0000259" key="10">
    <source>
        <dbReference type="Pfam" id="PF01061"/>
    </source>
</evidence>
<comment type="subcellular location">
    <subcellularLocation>
        <location evidence="1">Cell membrane</location>
        <topology evidence="1">Multi-pass membrane protein</topology>
    </subcellularLocation>
</comment>
<feature type="transmembrane region" description="Helical" evidence="9">
    <location>
        <begin position="38"/>
        <end position="59"/>
    </location>
</feature>
<dbReference type="PANTHER" id="PTHR30413:SF10">
    <property type="entry name" value="CAPSULE POLYSACCHARIDE EXPORT INNER-MEMBRANE PROTEIN CTRC"/>
    <property type="match status" value="1"/>
</dbReference>
<feature type="transmembrane region" description="Helical" evidence="9">
    <location>
        <begin position="232"/>
        <end position="252"/>
    </location>
</feature>
<gene>
    <name evidence="11" type="ORF">N0K08_06995</name>
</gene>
<evidence type="ECO:0000313" key="11">
    <source>
        <dbReference type="EMBL" id="MCT9810372.1"/>
    </source>
</evidence>
<evidence type="ECO:0000256" key="7">
    <source>
        <dbReference type="ARBA" id="ARBA00023047"/>
    </source>
</evidence>
<dbReference type="RefSeq" id="WP_261499382.1">
    <property type="nucleotide sequence ID" value="NZ_JAODYH010000003.1"/>
</dbReference>
<protein>
    <submittedName>
        <fullName evidence="11">ABC transporter permease</fullName>
    </submittedName>
</protein>
<organism evidence="11 12">
    <name type="scientific">Acidovorax bellezanensis</name>
    <dbReference type="NCBI Taxonomy" id="2976702"/>
    <lineage>
        <taxon>Bacteria</taxon>
        <taxon>Pseudomonadati</taxon>
        <taxon>Pseudomonadota</taxon>
        <taxon>Betaproteobacteria</taxon>
        <taxon>Burkholderiales</taxon>
        <taxon>Comamonadaceae</taxon>
        <taxon>Acidovorax</taxon>
    </lineage>
</organism>
<dbReference type="Pfam" id="PF01061">
    <property type="entry name" value="ABC2_membrane"/>
    <property type="match status" value="1"/>
</dbReference>
<dbReference type="PANTHER" id="PTHR30413">
    <property type="entry name" value="INNER MEMBRANE TRANSPORT PERMEASE"/>
    <property type="match status" value="1"/>
</dbReference>
<keyword evidence="5 9" id="KW-0812">Transmembrane</keyword>
<evidence type="ECO:0000256" key="3">
    <source>
        <dbReference type="ARBA" id="ARBA00022448"/>
    </source>
</evidence>
<feature type="domain" description="ABC-2 type transporter transmembrane" evidence="10">
    <location>
        <begin position="29"/>
        <end position="222"/>
    </location>
</feature>
<dbReference type="Proteomes" id="UP001525968">
    <property type="component" value="Unassembled WGS sequence"/>
</dbReference>
<evidence type="ECO:0000256" key="2">
    <source>
        <dbReference type="ARBA" id="ARBA00007783"/>
    </source>
</evidence>
<evidence type="ECO:0000256" key="6">
    <source>
        <dbReference type="ARBA" id="ARBA00022989"/>
    </source>
</evidence>
<feature type="transmembrane region" description="Helical" evidence="9">
    <location>
        <begin position="146"/>
        <end position="170"/>
    </location>
</feature>
<keyword evidence="3" id="KW-0813">Transport</keyword>
<dbReference type="InterPro" id="IPR013525">
    <property type="entry name" value="ABC2_TM"/>
</dbReference>
<name>A0ABT2PIQ7_9BURK</name>
<keyword evidence="7" id="KW-0762">Sugar transport</keyword>